<gene>
    <name evidence="1" type="ORF">LTRI10_LOCUS32773</name>
</gene>
<keyword evidence="2" id="KW-1185">Reference proteome</keyword>
<organism evidence="1 2">
    <name type="scientific">Linum trigynum</name>
    <dbReference type="NCBI Taxonomy" id="586398"/>
    <lineage>
        <taxon>Eukaryota</taxon>
        <taxon>Viridiplantae</taxon>
        <taxon>Streptophyta</taxon>
        <taxon>Embryophyta</taxon>
        <taxon>Tracheophyta</taxon>
        <taxon>Spermatophyta</taxon>
        <taxon>Magnoliopsida</taxon>
        <taxon>eudicotyledons</taxon>
        <taxon>Gunneridae</taxon>
        <taxon>Pentapetalae</taxon>
        <taxon>rosids</taxon>
        <taxon>fabids</taxon>
        <taxon>Malpighiales</taxon>
        <taxon>Linaceae</taxon>
        <taxon>Linum</taxon>
    </lineage>
</organism>
<accession>A0AAV2F1J4</accession>
<reference evidence="1 2" key="1">
    <citation type="submission" date="2024-04" db="EMBL/GenBank/DDBJ databases">
        <authorList>
            <person name="Fracassetti M."/>
        </authorList>
    </citation>
    <scope>NUCLEOTIDE SEQUENCE [LARGE SCALE GENOMIC DNA]</scope>
</reference>
<evidence type="ECO:0000313" key="2">
    <source>
        <dbReference type="Proteomes" id="UP001497516"/>
    </source>
</evidence>
<dbReference type="Proteomes" id="UP001497516">
    <property type="component" value="Chromosome 6"/>
</dbReference>
<dbReference type="EMBL" id="OZ034819">
    <property type="protein sequence ID" value="CAL1392101.1"/>
    <property type="molecule type" value="Genomic_DNA"/>
</dbReference>
<protein>
    <submittedName>
        <fullName evidence="1">Uncharacterized protein</fullName>
    </submittedName>
</protein>
<proteinExistence type="predicted"/>
<dbReference type="AlphaFoldDB" id="A0AAV2F1J4"/>
<sequence length="117" mass="13305">MTVRNNRESPAERDHDRETSCYWEEEDLERRLRRKGYVHSQVMRIREEDSHMGQDLLDDVLKAGAGAGVDHNNYGLMIKNMVAAASSSPVIMNDRVVVLLTRPLLPSSPLSRKTTVN</sequence>
<name>A0AAV2F1J4_9ROSI</name>
<evidence type="ECO:0000313" key="1">
    <source>
        <dbReference type="EMBL" id="CAL1392101.1"/>
    </source>
</evidence>